<organism evidence="2 3">
    <name type="scientific">Pseudomonas extremaustralis</name>
    <dbReference type="NCBI Taxonomy" id="359110"/>
    <lineage>
        <taxon>Bacteria</taxon>
        <taxon>Pseudomonadati</taxon>
        <taxon>Pseudomonadota</taxon>
        <taxon>Gammaproteobacteria</taxon>
        <taxon>Pseudomonadales</taxon>
        <taxon>Pseudomonadaceae</taxon>
        <taxon>Pseudomonas</taxon>
    </lineage>
</organism>
<evidence type="ECO:0000256" key="1">
    <source>
        <dbReference type="SAM" id="Phobius"/>
    </source>
</evidence>
<keyword evidence="1" id="KW-0472">Membrane</keyword>
<keyword evidence="1" id="KW-0812">Transmembrane</keyword>
<gene>
    <name evidence="2" type="ORF">FIV36_29165</name>
</gene>
<feature type="transmembrane region" description="Helical" evidence="1">
    <location>
        <begin position="20"/>
        <end position="40"/>
    </location>
</feature>
<evidence type="ECO:0000313" key="3">
    <source>
        <dbReference type="Proteomes" id="UP000317951"/>
    </source>
</evidence>
<comment type="caution">
    <text evidence="2">The sequence shown here is derived from an EMBL/GenBank/DDBJ whole genome shotgun (WGS) entry which is preliminary data.</text>
</comment>
<proteinExistence type="predicted"/>
<name>A0A5C5Q3A2_9PSED</name>
<dbReference type="EMBL" id="VFET01000042">
    <property type="protein sequence ID" value="TWR99897.1"/>
    <property type="molecule type" value="Genomic_DNA"/>
</dbReference>
<sequence length="120" mass="14130">MSIQPLKLFAKPQAHFFRRIVHLMHFFPAAPYVINILFVLHPRLRLKINQRLGIIYNPANGPIHQLKENRLRNIARAHDGPPHILRYFLGFDIIFLKEILGYPLANRKKVFKYLALTIEP</sequence>
<dbReference type="OrthoDB" id="9861686at2"/>
<dbReference type="Proteomes" id="UP000317951">
    <property type="component" value="Unassembled WGS sequence"/>
</dbReference>
<evidence type="ECO:0000313" key="2">
    <source>
        <dbReference type="EMBL" id="TWR99897.1"/>
    </source>
</evidence>
<dbReference type="AlphaFoldDB" id="A0A5C5Q3A2"/>
<keyword evidence="1" id="KW-1133">Transmembrane helix</keyword>
<protein>
    <submittedName>
        <fullName evidence="2">Uncharacterized protein</fullName>
    </submittedName>
</protein>
<reference evidence="2 3" key="1">
    <citation type="submission" date="2019-06" db="EMBL/GenBank/DDBJ databases">
        <title>Pseudomonas bimorpha sp. nov. isolated from bovine raw milk and skim milk concentrate.</title>
        <authorList>
            <person name="Hofmann K."/>
            <person name="Huptas C."/>
            <person name="Doll E."/>
            <person name="Scherer S."/>
            <person name="Wenning M."/>
        </authorList>
    </citation>
    <scope>NUCLEOTIDE SEQUENCE [LARGE SCALE GENOMIC DNA]</scope>
    <source>
        <strain evidence="2 3">DSM 17835</strain>
    </source>
</reference>
<accession>A0A5C5Q3A2</accession>